<dbReference type="GO" id="GO:0003677">
    <property type="term" value="F:DNA binding"/>
    <property type="evidence" value="ECO:0007669"/>
    <property type="project" value="InterPro"/>
</dbReference>
<feature type="domain" description="HTH LytTR-type" evidence="1">
    <location>
        <begin position="44"/>
        <end position="148"/>
    </location>
</feature>
<evidence type="ECO:0000259" key="1">
    <source>
        <dbReference type="PROSITE" id="PS50930"/>
    </source>
</evidence>
<dbReference type="SMART" id="SM00850">
    <property type="entry name" value="LytTR"/>
    <property type="match status" value="1"/>
</dbReference>
<dbReference type="KEGG" id="cbei:LF65_03948"/>
<organism evidence="2 3">
    <name type="scientific">Clostridium beijerinckii</name>
    <name type="common">Clostridium MP</name>
    <dbReference type="NCBI Taxonomy" id="1520"/>
    <lineage>
        <taxon>Bacteria</taxon>
        <taxon>Bacillati</taxon>
        <taxon>Bacillota</taxon>
        <taxon>Clostridia</taxon>
        <taxon>Eubacteriales</taxon>
        <taxon>Clostridiaceae</taxon>
        <taxon>Clostridium</taxon>
    </lineage>
</organism>
<dbReference type="PANTHER" id="PTHR37299">
    <property type="entry name" value="TRANSCRIPTIONAL REGULATOR-RELATED"/>
    <property type="match status" value="1"/>
</dbReference>
<name>A0A0B5QHR0_CLOBE</name>
<proteinExistence type="predicted"/>
<sequence>MKVSINIISSELEEEVIFNVHNVQEKVTEAIELLTSSNEVIKHLLGRKEEKYYKVNVDEIFYIESIDRKVFIYTKTQTYEISEKLYVLEEQLASMDFIRISKSLLLNINKIHSFYPKLSGNLEALLTNNEKVIISRRYVANLKNKLGMRDSK</sequence>
<accession>A0A0B5QHR0</accession>
<dbReference type="InterPro" id="IPR007492">
    <property type="entry name" value="LytTR_DNA-bd_dom"/>
</dbReference>
<dbReference type="OrthoDB" id="9808614at2"/>
<dbReference type="Gene3D" id="2.40.50.1020">
    <property type="entry name" value="LytTr DNA-binding domain"/>
    <property type="match status" value="1"/>
</dbReference>
<dbReference type="Pfam" id="PF04397">
    <property type="entry name" value="LytTR"/>
    <property type="match status" value="1"/>
</dbReference>
<dbReference type="InterPro" id="IPR046947">
    <property type="entry name" value="LytR-like"/>
</dbReference>
<dbReference type="Proteomes" id="UP000031866">
    <property type="component" value="Chromosome"/>
</dbReference>
<keyword evidence="2" id="KW-0808">Transferase</keyword>
<reference evidence="3" key="1">
    <citation type="submission" date="2014-12" db="EMBL/GenBank/DDBJ databases">
        <title>Genome sequence of Clostridium beijerinckii strain 59B.</title>
        <authorList>
            <person name="Little G.T."/>
            <person name="Minton N.P."/>
        </authorList>
    </citation>
    <scope>NUCLEOTIDE SEQUENCE [LARGE SCALE GENOMIC DNA]</scope>
    <source>
        <strain evidence="3">59B</strain>
    </source>
</reference>
<dbReference type="PROSITE" id="PS50930">
    <property type="entry name" value="HTH_LYTTR"/>
    <property type="match status" value="1"/>
</dbReference>
<dbReference type="AlphaFoldDB" id="A0A0B5QHR0"/>
<evidence type="ECO:0000313" key="3">
    <source>
        <dbReference type="Proteomes" id="UP000031866"/>
    </source>
</evidence>
<evidence type="ECO:0000313" key="2">
    <source>
        <dbReference type="EMBL" id="AJH00496.1"/>
    </source>
</evidence>
<dbReference type="EMBL" id="CP010086">
    <property type="protein sequence ID" value="AJH00496.1"/>
    <property type="molecule type" value="Genomic_DNA"/>
</dbReference>
<dbReference type="PANTHER" id="PTHR37299:SF4">
    <property type="entry name" value="TRANSCRIPTIONAL REGULATOR"/>
    <property type="match status" value="1"/>
</dbReference>
<dbReference type="RefSeq" id="WP_041898291.1">
    <property type="nucleotide sequence ID" value="NZ_CP010086.2"/>
</dbReference>
<dbReference type="STRING" id="1520.LF65_03948"/>
<dbReference type="GO" id="GO:0016301">
    <property type="term" value="F:kinase activity"/>
    <property type="evidence" value="ECO:0007669"/>
    <property type="project" value="UniProtKB-KW"/>
</dbReference>
<gene>
    <name evidence="2" type="ORF">LF65_03948</name>
</gene>
<keyword evidence="2" id="KW-0418">Kinase</keyword>
<dbReference type="GO" id="GO:0000156">
    <property type="term" value="F:phosphorelay response regulator activity"/>
    <property type="evidence" value="ECO:0007669"/>
    <property type="project" value="InterPro"/>
</dbReference>
<protein>
    <submittedName>
        <fullName evidence="2">Histidine kinase</fullName>
    </submittedName>
</protein>